<dbReference type="AlphaFoldDB" id="A0A8H7QI23"/>
<dbReference type="OrthoDB" id="10250320at2759"/>
<dbReference type="InterPro" id="IPR036915">
    <property type="entry name" value="Cyclin-like_sf"/>
</dbReference>
<dbReference type="InterPro" id="IPR006671">
    <property type="entry name" value="Cyclin_N"/>
</dbReference>
<dbReference type="GO" id="GO:0000307">
    <property type="term" value="C:cyclin-dependent protein kinase holoenzyme complex"/>
    <property type="evidence" value="ECO:0007669"/>
    <property type="project" value="TreeGrafter"/>
</dbReference>
<proteinExistence type="predicted"/>
<organism evidence="3 4">
    <name type="scientific">Mucor saturninus</name>
    <dbReference type="NCBI Taxonomy" id="64648"/>
    <lineage>
        <taxon>Eukaryota</taxon>
        <taxon>Fungi</taxon>
        <taxon>Fungi incertae sedis</taxon>
        <taxon>Mucoromycota</taxon>
        <taxon>Mucoromycotina</taxon>
        <taxon>Mucoromycetes</taxon>
        <taxon>Mucorales</taxon>
        <taxon>Mucorineae</taxon>
        <taxon>Mucoraceae</taxon>
        <taxon>Mucor</taxon>
    </lineage>
</organism>
<dbReference type="GO" id="GO:0005634">
    <property type="term" value="C:nucleus"/>
    <property type="evidence" value="ECO:0007669"/>
    <property type="project" value="TreeGrafter"/>
</dbReference>
<dbReference type="InterPro" id="IPR013922">
    <property type="entry name" value="Cyclin_PHO80-like"/>
</dbReference>
<name>A0A8H7QI23_9FUNG</name>
<sequence length="187" mass="21338">MSNSGLPSPPLSSPESKYEYNTNHISRPPTPPYSNSVPLRSYIESVVEKSRIDTGTLLTSLSYARRLKSKLASTSKGMECTHHRIFLATLIIASKYIHDTALKNKYWVTYAQMFSASEINLMEKQLLQLLDYNLEIKWAEYNVIVNDTVQVYFQNNYSKESVPPLPPPSSQKFHTHNLLNRLNPLST</sequence>
<dbReference type="Gene3D" id="1.10.472.10">
    <property type="entry name" value="Cyclin-like"/>
    <property type="match status" value="1"/>
</dbReference>
<evidence type="ECO:0000313" key="3">
    <source>
        <dbReference type="EMBL" id="KAG2192858.1"/>
    </source>
</evidence>
<dbReference type="CDD" id="cd20557">
    <property type="entry name" value="CYCLIN_ScPCL1-like"/>
    <property type="match status" value="1"/>
</dbReference>
<feature type="domain" description="Cyclin N-terminal" evidence="2">
    <location>
        <begin position="39"/>
        <end position="134"/>
    </location>
</feature>
<dbReference type="SUPFAM" id="SSF47954">
    <property type="entry name" value="Cyclin-like"/>
    <property type="match status" value="1"/>
</dbReference>
<dbReference type="Pfam" id="PF00134">
    <property type="entry name" value="Cyclin_N"/>
    <property type="match status" value="1"/>
</dbReference>
<accession>A0A8H7QI23</accession>
<dbReference type="PANTHER" id="PTHR15615">
    <property type="match status" value="1"/>
</dbReference>
<gene>
    <name evidence="3" type="ORF">INT47_010271</name>
</gene>
<keyword evidence="4" id="KW-1185">Reference proteome</keyword>
<evidence type="ECO:0000256" key="1">
    <source>
        <dbReference type="SAM" id="MobiDB-lite"/>
    </source>
</evidence>
<dbReference type="Proteomes" id="UP000603453">
    <property type="component" value="Unassembled WGS sequence"/>
</dbReference>
<reference evidence="3" key="1">
    <citation type="submission" date="2020-12" db="EMBL/GenBank/DDBJ databases">
        <title>Metabolic potential, ecology and presence of endohyphal bacteria is reflected in genomic diversity of Mucoromycotina.</title>
        <authorList>
            <person name="Muszewska A."/>
            <person name="Okrasinska A."/>
            <person name="Steczkiewicz K."/>
            <person name="Drgas O."/>
            <person name="Orlowska M."/>
            <person name="Perlinska-Lenart U."/>
            <person name="Aleksandrzak-Piekarczyk T."/>
            <person name="Szatraj K."/>
            <person name="Zielenkiewicz U."/>
            <person name="Pilsyk S."/>
            <person name="Malc E."/>
            <person name="Mieczkowski P."/>
            <person name="Kruszewska J.S."/>
            <person name="Biernat P."/>
            <person name="Pawlowska J."/>
        </authorList>
    </citation>
    <scope>NUCLEOTIDE SEQUENCE</scope>
    <source>
        <strain evidence="3">WA0000017839</strain>
    </source>
</reference>
<comment type="caution">
    <text evidence="3">The sequence shown here is derived from an EMBL/GenBank/DDBJ whole genome shotgun (WGS) entry which is preliminary data.</text>
</comment>
<protein>
    <recommendedName>
        <fullName evidence="2">Cyclin N-terminal domain-containing protein</fullName>
    </recommendedName>
</protein>
<evidence type="ECO:0000313" key="4">
    <source>
        <dbReference type="Proteomes" id="UP000603453"/>
    </source>
</evidence>
<feature type="region of interest" description="Disordered" evidence="1">
    <location>
        <begin position="1"/>
        <end position="33"/>
    </location>
</feature>
<dbReference type="GO" id="GO:0019901">
    <property type="term" value="F:protein kinase binding"/>
    <property type="evidence" value="ECO:0007669"/>
    <property type="project" value="InterPro"/>
</dbReference>
<dbReference type="PANTHER" id="PTHR15615:SF10">
    <property type="entry name" value="PHO85 CYCLIN-2-RELATED"/>
    <property type="match status" value="1"/>
</dbReference>
<evidence type="ECO:0000259" key="2">
    <source>
        <dbReference type="Pfam" id="PF00134"/>
    </source>
</evidence>
<dbReference type="EMBL" id="JAEPRD010000264">
    <property type="protein sequence ID" value="KAG2192858.1"/>
    <property type="molecule type" value="Genomic_DNA"/>
</dbReference>
<dbReference type="GO" id="GO:0016538">
    <property type="term" value="F:cyclin-dependent protein serine/threonine kinase regulator activity"/>
    <property type="evidence" value="ECO:0007669"/>
    <property type="project" value="TreeGrafter"/>
</dbReference>